<dbReference type="Gene3D" id="3.10.450.50">
    <property type="match status" value="1"/>
</dbReference>
<evidence type="ECO:0000313" key="1">
    <source>
        <dbReference type="EMBL" id="RKU46428.1"/>
    </source>
</evidence>
<evidence type="ECO:0000313" key="2">
    <source>
        <dbReference type="Proteomes" id="UP000275385"/>
    </source>
</evidence>
<dbReference type="Proteomes" id="UP000275385">
    <property type="component" value="Unassembled WGS sequence"/>
</dbReference>
<comment type="caution">
    <text evidence="1">The sequence shown here is derived from an EMBL/GenBank/DDBJ whole genome shotgun (WGS) entry which is preliminary data.</text>
</comment>
<dbReference type="EMBL" id="QVQW01000014">
    <property type="protein sequence ID" value="RKU46428.1"/>
    <property type="molecule type" value="Genomic_DNA"/>
</dbReference>
<organism evidence="1 2">
    <name type="scientific">Coniochaeta pulveracea</name>
    <dbReference type="NCBI Taxonomy" id="177199"/>
    <lineage>
        <taxon>Eukaryota</taxon>
        <taxon>Fungi</taxon>
        <taxon>Dikarya</taxon>
        <taxon>Ascomycota</taxon>
        <taxon>Pezizomycotina</taxon>
        <taxon>Sordariomycetes</taxon>
        <taxon>Sordariomycetidae</taxon>
        <taxon>Coniochaetales</taxon>
        <taxon>Coniochaetaceae</taxon>
        <taxon>Coniochaeta</taxon>
    </lineage>
</organism>
<sequence length="184" mass="20630">MPHEYPPAKFTTDQAPEEEQNIALCKEYMAIAYSPKENQGGKSVTHLCHPDAWFWSPATFPGCTSPMDYADSHSVVMKSVSDLHIIRFDQAWAKGGHVLLRYTAEGSHVGEPYKGIKATGKHAQWSAAAIFEVEDGKIRSFTKDWDQKTMQIQLGWAPVTESDDPRWNAEALANPDKYQKQGSM</sequence>
<evidence type="ECO:0008006" key="3">
    <source>
        <dbReference type="Google" id="ProtNLM"/>
    </source>
</evidence>
<dbReference type="InterPro" id="IPR009959">
    <property type="entry name" value="Cyclase_SnoaL-like"/>
</dbReference>
<reference evidence="1 2" key="1">
    <citation type="submission" date="2018-08" db="EMBL/GenBank/DDBJ databases">
        <title>Draft genome of the lignicolous fungus Coniochaeta pulveracea.</title>
        <authorList>
            <person name="Borstlap C.J."/>
            <person name="De Witt R.N."/>
            <person name="Botha A."/>
            <person name="Volschenk H."/>
        </authorList>
    </citation>
    <scope>NUCLEOTIDE SEQUENCE [LARGE SCALE GENOMIC DNA]</scope>
    <source>
        <strain evidence="1 2">CAB683</strain>
    </source>
</reference>
<proteinExistence type="predicted"/>
<dbReference type="GO" id="GO:0030638">
    <property type="term" value="P:polyketide metabolic process"/>
    <property type="evidence" value="ECO:0007669"/>
    <property type="project" value="InterPro"/>
</dbReference>
<name>A0A420YEV5_9PEZI</name>
<gene>
    <name evidence="1" type="ORF">DL546_006372</name>
</gene>
<dbReference type="OrthoDB" id="21471at2759"/>
<keyword evidence="2" id="KW-1185">Reference proteome</keyword>
<dbReference type="AlphaFoldDB" id="A0A420YEV5"/>
<dbReference type="InterPro" id="IPR032710">
    <property type="entry name" value="NTF2-like_dom_sf"/>
</dbReference>
<accession>A0A420YEV5</accession>
<protein>
    <recommendedName>
        <fullName evidence="3">SnoaL-like domain-containing protein</fullName>
    </recommendedName>
</protein>
<dbReference type="SUPFAM" id="SSF54427">
    <property type="entry name" value="NTF2-like"/>
    <property type="match status" value="1"/>
</dbReference>
<dbReference type="Pfam" id="PF07366">
    <property type="entry name" value="SnoaL"/>
    <property type="match status" value="1"/>
</dbReference>